<gene>
    <name evidence="4" type="ORF">EFD55_16090</name>
    <name evidence="3" type="ORF">FHS26_002964</name>
</gene>
<accession>A0A3R9BN63</accession>
<evidence type="ECO:0000256" key="2">
    <source>
        <dbReference type="SAM" id="SignalP"/>
    </source>
</evidence>
<proteinExistence type="predicted"/>
<reference evidence="3 6" key="2">
    <citation type="submission" date="2020-08" db="EMBL/GenBank/DDBJ databases">
        <title>Genomic Encyclopedia of Type Strains, Phase III (KMG-III): the genomes of soil and plant-associated and newly described type strains.</title>
        <authorList>
            <person name="Whitman W."/>
        </authorList>
    </citation>
    <scope>NUCLEOTIDE SEQUENCE [LARGE SCALE GENOMIC DNA]</scope>
    <source>
        <strain evidence="3 6">CECT 4113</strain>
    </source>
</reference>
<organism evidence="4 5">
    <name type="scientific">Rhizobium pisi</name>
    <dbReference type="NCBI Taxonomy" id="574561"/>
    <lineage>
        <taxon>Bacteria</taxon>
        <taxon>Pseudomonadati</taxon>
        <taxon>Pseudomonadota</taxon>
        <taxon>Alphaproteobacteria</taxon>
        <taxon>Hyphomicrobiales</taxon>
        <taxon>Rhizobiaceae</taxon>
        <taxon>Rhizobium/Agrobacterium group</taxon>
        <taxon>Rhizobium</taxon>
    </lineage>
</organism>
<keyword evidence="6" id="KW-1185">Reference proteome</keyword>
<dbReference type="EMBL" id="JACHXH010000009">
    <property type="protein sequence ID" value="MBB3135223.1"/>
    <property type="molecule type" value="Genomic_DNA"/>
</dbReference>
<evidence type="ECO:0000313" key="3">
    <source>
        <dbReference type="EMBL" id="MBB3135223.1"/>
    </source>
</evidence>
<evidence type="ECO:0000313" key="6">
    <source>
        <dbReference type="Proteomes" id="UP000518315"/>
    </source>
</evidence>
<dbReference type="Proteomes" id="UP000518315">
    <property type="component" value="Unassembled WGS sequence"/>
</dbReference>
<comment type="caution">
    <text evidence="4">The sequence shown here is derived from an EMBL/GenBank/DDBJ whole genome shotgun (WGS) entry which is preliminary data.</text>
</comment>
<feature type="region of interest" description="Disordered" evidence="1">
    <location>
        <begin position="94"/>
        <end position="114"/>
    </location>
</feature>
<keyword evidence="2" id="KW-0732">Signal</keyword>
<sequence length="114" mass="12232">MRQKLVWSLLQAGLIFAPLASIDAAGAGPMHPSMPPITVASDQLQQVAQKKIPSLNGYRGSSSGRPGYIKSSNGYWYPARAFDDYTGSIGRPQNPSNTCNYGFTPTNGSSNCNY</sequence>
<dbReference type="AlphaFoldDB" id="A0A3R9BN63"/>
<dbReference type="Proteomes" id="UP000277279">
    <property type="component" value="Unassembled WGS sequence"/>
</dbReference>
<protein>
    <submittedName>
        <fullName evidence="4">Cell surface protein</fullName>
    </submittedName>
</protein>
<evidence type="ECO:0000256" key="1">
    <source>
        <dbReference type="SAM" id="MobiDB-lite"/>
    </source>
</evidence>
<evidence type="ECO:0000313" key="4">
    <source>
        <dbReference type="EMBL" id="RSB78382.1"/>
    </source>
</evidence>
<evidence type="ECO:0000313" key="5">
    <source>
        <dbReference type="Proteomes" id="UP000277279"/>
    </source>
</evidence>
<feature type="chain" id="PRO_5044600121" evidence="2">
    <location>
        <begin position="21"/>
        <end position="114"/>
    </location>
</feature>
<dbReference type="EMBL" id="RJJT01000010">
    <property type="protein sequence ID" value="RSB78382.1"/>
    <property type="molecule type" value="Genomic_DNA"/>
</dbReference>
<dbReference type="OrthoDB" id="8399452at2"/>
<feature type="signal peptide" evidence="2">
    <location>
        <begin position="1"/>
        <end position="20"/>
    </location>
</feature>
<reference evidence="4 5" key="1">
    <citation type="submission" date="2018-11" db="EMBL/GenBank/DDBJ databases">
        <authorList>
            <person name="Huo Y."/>
        </authorList>
    </citation>
    <scope>NUCLEOTIDE SEQUENCE [LARGE SCALE GENOMIC DNA]</scope>
    <source>
        <strain evidence="4 5">DSM 30132</strain>
    </source>
</reference>
<dbReference type="RefSeq" id="WP_125846018.1">
    <property type="nucleotide sequence ID" value="NZ_JACHXH010000009.1"/>
</dbReference>
<name>A0A3R9BN63_9HYPH</name>